<sequence>MSASLGLASALADATSGSDVVKGEGLVLAGEKENGKGALLGQWTVTRIAFNELPDDVEISLAFGELGFEAHVCNRIRGSYEVADRSLSFGMMSVDNRECDAHVMEAERNFLFSFERANAFDIDADGILHLMSADTELVTARRRE</sequence>
<proteinExistence type="predicted"/>
<evidence type="ECO:0000313" key="3">
    <source>
        <dbReference type="Proteomes" id="UP001556098"/>
    </source>
</evidence>
<dbReference type="Pfam" id="PF03724">
    <property type="entry name" value="META"/>
    <property type="match status" value="1"/>
</dbReference>
<protein>
    <submittedName>
        <fullName evidence="2">META domain-containing protein</fullName>
    </submittedName>
</protein>
<dbReference type="EMBL" id="JBFNXX010000007">
    <property type="protein sequence ID" value="MEW9920230.1"/>
    <property type="molecule type" value="Genomic_DNA"/>
</dbReference>
<reference evidence="2 3" key="1">
    <citation type="submission" date="2024-07" db="EMBL/GenBank/DDBJ databases">
        <title>Marimonas sp.nov., isolated from tidal-flat sediment.</title>
        <authorList>
            <person name="Jayan J.N."/>
            <person name="Lee S.S."/>
        </authorList>
    </citation>
    <scope>NUCLEOTIDE SEQUENCE [LARGE SCALE GENOMIC DNA]</scope>
    <source>
        <strain evidence="2 3">MJW-29</strain>
    </source>
</reference>
<comment type="caution">
    <text evidence="2">The sequence shown here is derived from an EMBL/GenBank/DDBJ whole genome shotgun (WGS) entry which is preliminary data.</text>
</comment>
<name>A0ABV3RMM7_9RHOB</name>
<accession>A0ABV3RMM7</accession>
<evidence type="ECO:0000259" key="1">
    <source>
        <dbReference type="Pfam" id="PF03724"/>
    </source>
</evidence>
<keyword evidence="3" id="KW-1185">Reference proteome</keyword>
<feature type="domain" description="DUF306" evidence="1">
    <location>
        <begin position="41"/>
        <end position="137"/>
    </location>
</feature>
<gene>
    <name evidence="2" type="ORF">AB2B41_11475</name>
</gene>
<dbReference type="InterPro" id="IPR005184">
    <property type="entry name" value="DUF306_Meta_HslJ"/>
</dbReference>
<evidence type="ECO:0000313" key="2">
    <source>
        <dbReference type="EMBL" id="MEW9920230.1"/>
    </source>
</evidence>
<dbReference type="Gene3D" id="2.40.128.270">
    <property type="match status" value="1"/>
</dbReference>
<dbReference type="InterPro" id="IPR038670">
    <property type="entry name" value="HslJ-like_sf"/>
</dbReference>
<dbReference type="Proteomes" id="UP001556098">
    <property type="component" value="Unassembled WGS sequence"/>
</dbReference>
<organism evidence="2 3">
    <name type="scientific">Sulfitobacter sediminis</name>
    <dbReference type="NCBI Taxonomy" id="3234186"/>
    <lineage>
        <taxon>Bacteria</taxon>
        <taxon>Pseudomonadati</taxon>
        <taxon>Pseudomonadota</taxon>
        <taxon>Alphaproteobacteria</taxon>
        <taxon>Rhodobacterales</taxon>
        <taxon>Roseobacteraceae</taxon>
        <taxon>Sulfitobacter</taxon>
    </lineage>
</organism>